<gene>
    <name evidence="1" type="ORF">HXL68_13980</name>
</gene>
<evidence type="ECO:0000313" key="2">
    <source>
        <dbReference type="Proteomes" id="UP000718593"/>
    </source>
</evidence>
<dbReference type="Gene3D" id="3.30.160.250">
    <property type="match status" value="1"/>
</dbReference>
<dbReference type="InterPro" id="IPR035069">
    <property type="entry name" value="TTHA1013/TTHA0281-like"/>
</dbReference>
<dbReference type="Proteomes" id="UP000718593">
    <property type="component" value="Unassembled WGS sequence"/>
</dbReference>
<evidence type="ECO:0000313" key="1">
    <source>
        <dbReference type="EMBL" id="MBF1166136.1"/>
    </source>
</evidence>
<reference evidence="1" key="1">
    <citation type="submission" date="2020-04" db="EMBL/GenBank/DDBJ databases">
        <title>Deep metagenomics examines the oral microbiome during advanced dental caries in children, revealing novel taxa and co-occurrences with host molecules.</title>
        <authorList>
            <person name="Baker J.L."/>
            <person name="Morton J.T."/>
            <person name="Dinis M."/>
            <person name="Alvarez R."/>
            <person name="Tran N.C."/>
            <person name="Knight R."/>
            <person name="Edlund A."/>
        </authorList>
    </citation>
    <scope>NUCLEOTIDE SEQUENCE</scope>
    <source>
        <strain evidence="1">JCVI_32_bin.24</strain>
    </source>
</reference>
<comment type="caution">
    <text evidence="1">The sequence shown here is derived from an EMBL/GenBank/DDBJ whole genome shotgun (WGS) entry which is preliminary data.</text>
</comment>
<accession>A0A930BVN4</accession>
<name>A0A930BVN4_9RHOO</name>
<organism evidence="1 2">
    <name type="scientific">Dechloromonas agitata</name>
    <dbReference type="NCBI Taxonomy" id="73030"/>
    <lineage>
        <taxon>Bacteria</taxon>
        <taxon>Pseudomonadati</taxon>
        <taxon>Pseudomonadota</taxon>
        <taxon>Betaproteobacteria</taxon>
        <taxon>Rhodocyclales</taxon>
        <taxon>Azonexaceae</taxon>
        <taxon>Dechloromonas</taxon>
    </lineage>
</organism>
<dbReference type="EMBL" id="JABZMI010000360">
    <property type="protein sequence ID" value="MBF1166136.1"/>
    <property type="molecule type" value="Genomic_DNA"/>
</dbReference>
<sequence>MAAYAIVIEQRGSCFRAYVPDVPGCTATGNSLAEAEAAVRDAMRLLPPTGVVAPAPQPGYFWVQPQPVAAS</sequence>
<proteinExistence type="predicted"/>
<protein>
    <submittedName>
        <fullName evidence="1">Type II toxin-antitoxin system HicB family antitoxin</fullName>
    </submittedName>
</protein>
<dbReference type="AlphaFoldDB" id="A0A930BVN4"/>
<dbReference type="SUPFAM" id="SSF143100">
    <property type="entry name" value="TTHA1013/TTHA0281-like"/>
    <property type="match status" value="1"/>
</dbReference>